<dbReference type="GO" id="GO:0016787">
    <property type="term" value="F:hydrolase activity"/>
    <property type="evidence" value="ECO:0007669"/>
    <property type="project" value="UniProtKB-KW"/>
</dbReference>
<dbReference type="EMBL" id="WMIE01000001">
    <property type="protein sequence ID" value="MTH77056.1"/>
    <property type="molecule type" value="Genomic_DNA"/>
</dbReference>
<dbReference type="Gene3D" id="3.40.720.10">
    <property type="entry name" value="Alkaline Phosphatase, subunit A"/>
    <property type="match status" value="1"/>
</dbReference>
<dbReference type="PANTHER" id="PTHR43751">
    <property type="entry name" value="SULFATASE"/>
    <property type="match status" value="1"/>
</dbReference>
<sequence>MLRLLGCTLALVTASGFAMAQTTPAAPAASGDKPNILVIFGDDIGQGNISAYTKGLMGYQTPNIDSIANEGLIFTDYYAEQSCTAGRSTFITGQATLRTGLSKVGLPGANAGLQATDATIASALKDQGYATGQFGKNHLGDRDEFLPTAHGFDEFFGNLYHLNAEEEPENRNYPQDAAFREKFGPRGVIKSSADGQIEDTGPLTRKRMETVDDETSAAAIDFMKRQHDAGKPFFTWMNTTRMHFRTHVRDEHRSAPGLTALTEYADGMIEHDNVIGTLLKSLDDMGIADNTIVIYTTDNGPHQNSWPDAGTTPFRSEKNTNWEGAFRVPAMVRWPGHIEPGSVATDMFSGLDWFPTLMAAVGDTDITQRLLDGTTINGKQYKNHLDGYNQLDYLTGKSEKGARDRFFYFNDDGEVVAVRYENWKFVFKEQRSKGTLNIWAEPFTSLRVPKIFDLRADPYERADVTSNTYYDWLLDHAYLLAPAQMVVGEFLATFKDYPPAQKPDSFSIDQIQEELNKQLSSMAAN</sequence>
<keyword evidence="3" id="KW-0808">Transferase</keyword>
<dbReference type="GO" id="GO:0016740">
    <property type="term" value="F:transferase activity"/>
    <property type="evidence" value="ECO:0007669"/>
    <property type="project" value="UniProtKB-KW"/>
</dbReference>
<comment type="caution">
    <text evidence="3">The sequence shown here is derived from an EMBL/GenBank/DDBJ whole genome shotgun (WGS) entry which is preliminary data.</text>
</comment>
<organism evidence="3 4">
    <name type="scientific">Paracoccus aestuariivivens</name>
    <dbReference type="NCBI Taxonomy" id="1820333"/>
    <lineage>
        <taxon>Bacteria</taxon>
        <taxon>Pseudomonadati</taxon>
        <taxon>Pseudomonadota</taxon>
        <taxon>Alphaproteobacteria</taxon>
        <taxon>Rhodobacterales</taxon>
        <taxon>Paracoccaceae</taxon>
        <taxon>Paracoccus</taxon>
    </lineage>
</organism>
<dbReference type="OrthoDB" id="9803751at2"/>
<proteinExistence type="predicted"/>
<dbReference type="Pfam" id="PF00884">
    <property type="entry name" value="Sulfatase"/>
    <property type="match status" value="1"/>
</dbReference>
<keyword evidence="1" id="KW-0732">Signal</keyword>
<dbReference type="PANTHER" id="PTHR43751:SF2">
    <property type="entry name" value="SULFATASE N-TERMINAL DOMAIN-CONTAINING PROTEIN"/>
    <property type="match status" value="1"/>
</dbReference>
<accession>A0A6L6J685</accession>
<keyword evidence="4" id="KW-1185">Reference proteome</keyword>
<dbReference type="SUPFAM" id="SSF53649">
    <property type="entry name" value="Alkaline phosphatase-like"/>
    <property type="match status" value="1"/>
</dbReference>
<evidence type="ECO:0000313" key="4">
    <source>
        <dbReference type="Proteomes" id="UP000478183"/>
    </source>
</evidence>
<dbReference type="Gene3D" id="3.30.1120.10">
    <property type="match status" value="1"/>
</dbReference>
<dbReference type="InterPro" id="IPR052701">
    <property type="entry name" value="GAG_Ulvan_Degrading_Sulfatases"/>
</dbReference>
<keyword evidence="3" id="KW-0378">Hydrolase</keyword>
<dbReference type="AlphaFoldDB" id="A0A6L6J685"/>
<feature type="domain" description="Sulfatase N-terminal" evidence="2">
    <location>
        <begin position="34"/>
        <end position="362"/>
    </location>
</feature>
<dbReference type="InterPro" id="IPR000917">
    <property type="entry name" value="Sulfatase_N"/>
</dbReference>
<dbReference type="Proteomes" id="UP000478183">
    <property type="component" value="Unassembled WGS sequence"/>
</dbReference>
<evidence type="ECO:0000313" key="3">
    <source>
        <dbReference type="EMBL" id="MTH77056.1"/>
    </source>
</evidence>
<evidence type="ECO:0000259" key="2">
    <source>
        <dbReference type="Pfam" id="PF00884"/>
    </source>
</evidence>
<dbReference type="CDD" id="cd16142">
    <property type="entry name" value="ARS_like"/>
    <property type="match status" value="1"/>
</dbReference>
<feature type="chain" id="PRO_5026683299" evidence="1">
    <location>
        <begin position="21"/>
        <end position="525"/>
    </location>
</feature>
<dbReference type="InterPro" id="IPR017850">
    <property type="entry name" value="Alkaline_phosphatase_core_sf"/>
</dbReference>
<dbReference type="Pfam" id="PF14707">
    <property type="entry name" value="Sulfatase_C"/>
    <property type="match status" value="1"/>
</dbReference>
<evidence type="ECO:0000256" key="1">
    <source>
        <dbReference type="SAM" id="SignalP"/>
    </source>
</evidence>
<name>A0A6L6J685_9RHOB</name>
<protein>
    <submittedName>
        <fullName evidence="3">Sulfatase-like hydrolase/transferase</fullName>
    </submittedName>
</protein>
<gene>
    <name evidence="3" type="ORF">GL286_04885</name>
</gene>
<reference evidence="3 4" key="1">
    <citation type="submission" date="2019-11" db="EMBL/GenBank/DDBJ databases">
        <authorList>
            <person name="Dong K."/>
        </authorList>
    </citation>
    <scope>NUCLEOTIDE SEQUENCE [LARGE SCALE GENOMIC DNA]</scope>
    <source>
        <strain evidence="3 4">NBRC 111993</strain>
    </source>
</reference>
<feature type="signal peptide" evidence="1">
    <location>
        <begin position="1"/>
        <end position="20"/>
    </location>
</feature>
<dbReference type="RefSeq" id="WP_155094375.1">
    <property type="nucleotide sequence ID" value="NZ_WMIE01000001.1"/>
</dbReference>